<dbReference type="AlphaFoldDB" id="A0A6M2DHA9"/>
<feature type="transmembrane region" description="Helical" evidence="5">
    <location>
        <begin position="184"/>
        <end position="204"/>
    </location>
</feature>
<evidence type="ECO:0000256" key="2">
    <source>
        <dbReference type="ARBA" id="ARBA00022692"/>
    </source>
</evidence>
<feature type="transmembrane region" description="Helical" evidence="5">
    <location>
        <begin position="103"/>
        <end position="124"/>
    </location>
</feature>
<dbReference type="Pfam" id="PF01027">
    <property type="entry name" value="Bax1-I"/>
    <property type="match status" value="1"/>
</dbReference>
<feature type="transmembrane region" description="Helical" evidence="5">
    <location>
        <begin position="47"/>
        <end position="67"/>
    </location>
</feature>
<dbReference type="InterPro" id="IPR006214">
    <property type="entry name" value="Bax_inhibitor_1-related"/>
</dbReference>
<dbReference type="PANTHER" id="PTHR23291:SF50">
    <property type="entry name" value="PROTEIN LIFEGUARD 4"/>
    <property type="match status" value="1"/>
</dbReference>
<dbReference type="PANTHER" id="PTHR23291">
    <property type="entry name" value="BAX INHIBITOR-RELATED"/>
    <property type="match status" value="1"/>
</dbReference>
<protein>
    <submittedName>
        <fullName evidence="6">Putative n-methyl-d-aspartate receptor glutamate-binding subunit</fullName>
    </submittedName>
</protein>
<organism evidence="6">
    <name type="scientific">Xenopsylla cheopis</name>
    <name type="common">Oriental rat flea</name>
    <name type="synonym">Pulex cheopis</name>
    <dbReference type="NCBI Taxonomy" id="163159"/>
    <lineage>
        <taxon>Eukaryota</taxon>
        <taxon>Metazoa</taxon>
        <taxon>Ecdysozoa</taxon>
        <taxon>Arthropoda</taxon>
        <taxon>Hexapoda</taxon>
        <taxon>Insecta</taxon>
        <taxon>Pterygota</taxon>
        <taxon>Neoptera</taxon>
        <taxon>Endopterygota</taxon>
        <taxon>Siphonaptera</taxon>
        <taxon>Pulicidae</taxon>
        <taxon>Xenopsyllinae</taxon>
        <taxon>Xenopsylla</taxon>
    </lineage>
</organism>
<comment type="similarity">
    <text evidence="5">Belongs to the BI1 family.</text>
</comment>
<dbReference type="GO" id="GO:0043066">
    <property type="term" value="P:negative regulation of apoptotic process"/>
    <property type="evidence" value="ECO:0007669"/>
    <property type="project" value="TreeGrafter"/>
</dbReference>
<evidence type="ECO:0000313" key="6">
    <source>
        <dbReference type="EMBL" id="NOV45723.1"/>
    </source>
</evidence>
<evidence type="ECO:0000256" key="3">
    <source>
        <dbReference type="ARBA" id="ARBA00022989"/>
    </source>
</evidence>
<feature type="transmembrane region" description="Helical" evidence="5">
    <location>
        <begin position="219"/>
        <end position="240"/>
    </location>
</feature>
<evidence type="ECO:0000256" key="1">
    <source>
        <dbReference type="ARBA" id="ARBA00004141"/>
    </source>
</evidence>
<keyword evidence="6" id="KW-0675">Receptor</keyword>
<dbReference type="GO" id="GO:0016020">
    <property type="term" value="C:membrane"/>
    <property type="evidence" value="ECO:0007669"/>
    <property type="project" value="UniProtKB-SubCell"/>
</dbReference>
<proteinExistence type="inferred from homology"/>
<reference evidence="6" key="1">
    <citation type="submission" date="2020-03" db="EMBL/GenBank/DDBJ databases">
        <title>Transcriptomic Profiling of the Digestive Tract of the Rat Flea, Xenopsylla cheopis, Following Blood Feeding and Infection with Yersinia pestis.</title>
        <authorList>
            <person name="Bland D.M."/>
            <person name="Martens C.A."/>
            <person name="Virtaneva K."/>
            <person name="Kanakabandi K."/>
            <person name="Long D."/>
            <person name="Rosenke R."/>
            <person name="Saturday G.A."/>
            <person name="Hoyt F.H."/>
            <person name="Bruno D.P."/>
            <person name="Ribeiro J.M.C."/>
            <person name="Hinnebusch J."/>
        </authorList>
    </citation>
    <scope>NUCLEOTIDE SEQUENCE</scope>
</reference>
<feature type="transmembrane region" description="Helical" evidence="5">
    <location>
        <begin position="79"/>
        <end position="97"/>
    </location>
</feature>
<comment type="subcellular location">
    <subcellularLocation>
        <location evidence="1">Membrane</location>
        <topology evidence="1">Multi-pass membrane protein</topology>
    </subcellularLocation>
</comment>
<feature type="transmembrane region" description="Helical" evidence="5">
    <location>
        <begin position="131"/>
        <end position="151"/>
    </location>
</feature>
<keyword evidence="2 5" id="KW-0812">Transmembrane</keyword>
<feature type="transmembrane region" description="Helical" evidence="5">
    <location>
        <begin position="157"/>
        <end position="177"/>
    </location>
</feature>
<sequence length="246" mass="27094">MATVPLMYVEDDLEGGGKEGSIENDFAYNNNVINASVRVRLGFIRKVYGLLTVQLLLSLLVGMVCQIEPVRGIVKANDWLVLVCMISSIGVLIGLHIKRKETPTNFILLTVFTITNSISVGVLVTHFKAGLVLQAIAITLCVVIGISLFTLQNKRDLSMLPAALFSGLCCLLVGGIIQIFMQSTLFELVLCTFGALIFSLFLLYDTHVMMTTLSPEEYILATINLYLDIINLFIYILRILQAADRG</sequence>
<evidence type="ECO:0000256" key="4">
    <source>
        <dbReference type="ARBA" id="ARBA00023136"/>
    </source>
</evidence>
<keyword evidence="3 5" id="KW-1133">Transmembrane helix</keyword>
<evidence type="ECO:0000256" key="5">
    <source>
        <dbReference type="RuleBase" id="RU004379"/>
    </source>
</evidence>
<dbReference type="EMBL" id="GIIL01001997">
    <property type="protein sequence ID" value="NOV45723.1"/>
    <property type="molecule type" value="Transcribed_RNA"/>
</dbReference>
<keyword evidence="4 5" id="KW-0472">Membrane</keyword>
<accession>A0A6M2DHA9</accession>
<name>A0A6M2DHA9_XENCH</name>